<dbReference type="EMBL" id="GL448770">
    <property type="protein sequence ID" value="EFN83870.1"/>
    <property type="molecule type" value="Genomic_DNA"/>
</dbReference>
<accession>E2BK73</accession>
<dbReference type="InterPro" id="IPR019012">
    <property type="entry name" value="RNA_cap_Gua-N2-MeTrfase"/>
</dbReference>
<comment type="catalytic activity">
    <reaction evidence="3">
        <text>a 5'-end (N(2),N(7)-dimethyl 5'-triphosphoguanosine)-ribonucleoside in snoRNA + S-adenosyl-L-methionine = a 5'-end (N(2),N(2),N(7)-trimethyl 5'-triphosphoguanosine)-ribonucleoside in snoRNA + S-adenosyl-L-homocysteine + H(+)</text>
        <dbReference type="Rhea" id="RHEA:78507"/>
        <dbReference type="Rhea" id="RHEA-COMP:19088"/>
        <dbReference type="Rhea" id="RHEA-COMP:19090"/>
        <dbReference type="ChEBI" id="CHEBI:15378"/>
        <dbReference type="ChEBI" id="CHEBI:57856"/>
        <dbReference type="ChEBI" id="CHEBI:59789"/>
        <dbReference type="ChEBI" id="CHEBI:167623"/>
        <dbReference type="ChEBI" id="CHEBI:172880"/>
    </reaction>
    <physiologicalReaction direction="left-to-right" evidence="3">
        <dbReference type="Rhea" id="RHEA:78508"/>
    </physiologicalReaction>
</comment>
<dbReference type="STRING" id="610380.E2BK73"/>
<sequence length="178" mass="20442">MKITHMPDEIKMDKNLKKYWLKRSELFHQFDEGIKLDQVIAIDISHTKIQLAKHNSKIYGVYDKIKFIVGNFFELAPMLEGDVVFLSPPWGGPTYLDASVYDIGNISPNGGKSIYKIAKQISSRIAYYLPRNINIRQVRMLAEEGQGMETEQYMKGKKTIAITCYYGELVSKVKPNDE</sequence>
<name>E2BK73_HARSA</name>
<dbReference type="InParanoid" id="E2BK73"/>
<dbReference type="GO" id="GO:0071164">
    <property type="term" value="F:RNA cap trimethylguanosine synthase activity"/>
    <property type="evidence" value="ECO:0007669"/>
    <property type="project" value="TreeGrafter"/>
</dbReference>
<dbReference type="AlphaFoldDB" id="E2BK73"/>
<proteinExistence type="inferred from homology"/>
<comment type="catalytic activity">
    <reaction evidence="6">
        <text>a 5'-end (N(7)-methyl 5'-triphosphoguanosine)-ribonucleoside in snRNA + S-adenosyl-L-methionine = a 5'-end (N(2),N(7)-dimethyl 5'-triphosphoguanosine)-ribonucleoside in snRNA + S-adenosyl-L-homocysteine + H(+)</text>
        <dbReference type="Rhea" id="RHEA:78471"/>
        <dbReference type="Rhea" id="RHEA-COMP:19085"/>
        <dbReference type="Rhea" id="RHEA-COMP:19087"/>
        <dbReference type="ChEBI" id="CHEBI:15378"/>
        <dbReference type="ChEBI" id="CHEBI:57856"/>
        <dbReference type="ChEBI" id="CHEBI:59789"/>
        <dbReference type="ChEBI" id="CHEBI:156461"/>
        <dbReference type="ChEBI" id="CHEBI:172880"/>
    </reaction>
    <physiologicalReaction direction="left-to-right" evidence="6">
        <dbReference type="Rhea" id="RHEA:78472"/>
    </physiologicalReaction>
</comment>
<evidence type="ECO:0000256" key="4">
    <source>
        <dbReference type="ARBA" id="ARBA00048740"/>
    </source>
</evidence>
<evidence type="ECO:0000256" key="2">
    <source>
        <dbReference type="ARBA" id="ARBA00025783"/>
    </source>
</evidence>
<comment type="similarity">
    <text evidence="2">Belongs to the methyltransferase superfamily. Trimethylguanosine synthase family.</text>
</comment>
<organism evidence="9">
    <name type="scientific">Harpegnathos saltator</name>
    <name type="common">Jerdon's jumping ant</name>
    <dbReference type="NCBI Taxonomy" id="610380"/>
    <lineage>
        <taxon>Eukaryota</taxon>
        <taxon>Metazoa</taxon>
        <taxon>Ecdysozoa</taxon>
        <taxon>Arthropoda</taxon>
        <taxon>Hexapoda</taxon>
        <taxon>Insecta</taxon>
        <taxon>Pterygota</taxon>
        <taxon>Neoptera</taxon>
        <taxon>Endopterygota</taxon>
        <taxon>Hymenoptera</taxon>
        <taxon>Apocrita</taxon>
        <taxon>Aculeata</taxon>
        <taxon>Formicoidea</taxon>
        <taxon>Formicidae</taxon>
        <taxon>Ponerinae</taxon>
        <taxon>Ponerini</taxon>
        <taxon>Harpegnathos</taxon>
    </lineage>
</organism>
<evidence type="ECO:0000313" key="8">
    <source>
        <dbReference type="EMBL" id="EFN83870.1"/>
    </source>
</evidence>
<gene>
    <name evidence="8" type="ORF">EAI_00423</name>
</gene>
<evidence type="ECO:0000313" key="9">
    <source>
        <dbReference type="Proteomes" id="UP000008237"/>
    </source>
</evidence>
<evidence type="ECO:0000256" key="5">
    <source>
        <dbReference type="ARBA" id="ARBA00048763"/>
    </source>
</evidence>
<dbReference type="SUPFAM" id="SSF53335">
    <property type="entry name" value="S-adenosyl-L-methionine-dependent methyltransferases"/>
    <property type="match status" value="1"/>
</dbReference>
<comment type="catalytic activity">
    <reaction evidence="4">
        <text>a 5'-end (N(7)-methyl 5'-triphosphoguanosine)-ribonucleoside in snoRNA + S-adenosyl-L-methionine = a 5'-end (N(2),N(7)-dimethyl 5'-triphosphoguanosine)-ribonucleoside in snoRNA + S-adenosyl-L-homocysteine + H(+)</text>
        <dbReference type="Rhea" id="RHEA:78475"/>
        <dbReference type="Rhea" id="RHEA-COMP:19086"/>
        <dbReference type="Rhea" id="RHEA-COMP:19088"/>
        <dbReference type="ChEBI" id="CHEBI:15378"/>
        <dbReference type="ChEBI" id="CHEBI:57856"/>
        <dbReference type="ChEBI" id="CHEBI:59789"/>
        <dbReference type="ChEBI" id="CHEBI:156461"/>
        <dbReference type="ChEBI" id="CHEBI:172880"/>
    </reaction>
    <physiologicalReaction direction="left-to-right" evidence="4">
        <dbReference type="Rhea" id="RHEA:78476"/>
    </physiologicalReaction>
</comment>
<dbReference type="InterPro" id="IPR029063">
    <property type="entry name" value="SAM-dependent_MTases_sf"/>
</dbReference>
<dbReference type="GO" id="GO:0005634">
    <property type="term" value="C:nucleus"/>
    <property type="evidence" value="ECO:0007669"/>
    <property type="project" value="TreeGrafter"/>
</dbReference>
<evidence type="ECO:0000256" key="3">
    <source>
        <dbReference type="ARBA" id="ARBA00047418"/>
    </source>
</evidence>
<dbReference type="OrthoDB" id="194443at2759"/>
<dbReference type="PANTHER" id="PTHR14741">
    <property type="entry name" value="S-ADENOSYLMETHIONINE-DEPENDENT METHYLTRANSFERASE RELATED"/>
    <property type="match status" value="1"/>
</dbReference>
<evidence type="ECO:0000256" key="1">
    <source>
        <dbReference type="ARBA" id="ARBA00018517"/>
    </source>
</evidence>
<dbReference type="Gene3D" id="3.40.50.150">
    <property type="entry name" value="Vaccinia Virus protein VP39"/>
    <property type="match status" value="2"/>
</dbReference>
<dbReference type="Pfam" id="PF09445">
    <property type="entry name" value="Methyltransf_15"/>
    <property type="match status" value="1"/>
</dbReference>
<evidence type="ECO:0000256" key="7">
    <source>
        <dbReference type="ARBA" id="ARBA00049790"/>
    </source>
</evidence>
<dbReference type="Proteomes" id="UP000008237">
    <property type="component" value="Unassembled WGS sequence"/>
</dbReference>
<reference evidence="8 9" key="1">
    <citation type="journal article" date="2010" name="Science">
        <title>Genomic comparison of the ants Camponotus floridanus and Harpegnathos saltator.</title>
        <authorList>
            <person name="Bonasio R."/>
            <person name="Zhang G."/>
            <person name="Ye C."/>
            <person name="Mutti N.S."/>
            <person name="Fang X."/>
            <person name="Qin N."/>
            <person name="Donahue G."/>
            <person name="Yang P."/>
            <person name="Li Q."/>
            <person name="Li C."/>
            <person name="Zhang P."/>
            <person name="Huang Z."/>
            <person name="Berger S.L."/>
            <person name="Reinberg D."/>
            <person name="Wang J."/>
            <person name="Liebig J."/>
        </authorList>
    </citation>
    <scope>NUCLEOTIDE SEQUENCE [LARGE SCALE GENOMIC DNA]</scope>
    <source>
        <strain evidence="8 9">R22 G/1</strain>
    </source>
</reference>
<dbReference type="PANTHER" id="PTHR14741:SF32">
    <property type="entry name" value="TRIMETHYLGUANOSINE SYNTHASE"/>
    <property type="match status" value="1"/>
</dbReference>
<comment type="catalytic activity">
    <reaction evidence="5">
        <text>a 5'-end (N(2),N(7)-dimethyl 5'-triphosphoguanosine)-ribonucleoside in snRNA + S-adenosyl-L-methionine = a 5'-end (N(2),N(2),N(7)-trimethyl 5'-triphosphoguanosine)-ribonucleoside in snRNA + S-adenosyl-L-homocysteine + H(+)</text>
        <dbReference type="Rhea" id="RHEA:78479"/>
        <dbReference type="Rhea" id="RHEA-COMP:19087"/>
        <dbReference type="Rhea" id="RHEA-COMP:19089"/>
        <dbReference type="ChEBI" id="CHEBI:15378"/>
        <dbReference type="ChEBI" id="CHEBI:57856"/>
        <dbReference type="ChEBI" id="CHEBI:59789"/>
        <dbReference type="ChEBI" id="CHEBI:167623"/>
        <dbReference type="ChEBI" id="CHEBI:172880"/>
    </reaction>
    <physiologicalReaction direction="left-to-right" evidence="5">
        <dbReference type="Rhea" id="RHEA:78480"/>
    </physiologicalReaction>
</comment>
<protein>
    <recommendedName>
        <fullName evidence="1">Trimethylguanosine synthase</fullName>
    </recommendedName>
    <alternativeName>
        <fullName evidence="7">Cap-specific guanine-N(2) methyltransferase</fullName>
    </alternativeName>
</protein>
<evidence type="ECO:0000256" key="6">
    <source>
        <dbReference type="ARBA" id="ARBA00049075"/>
    </source>
</evidence>
<keyword evidence="9" id="KW-1185">Reference proteome</keyword>